<dbReference type="Proteomes" id="UP000637774">
    <property type="component" value="Unassembled WGS sequence"/>
</dbReference>
<dbReference type="PROSITE" id="PS00061">
    <property type="entry name" value="ADH_SHORT"/>
    <property type="match status" value="1"/>
</dbReference>
<keyword evidence="2" id="KW-0560">Oxidoreductase</keyword>
<dbReference type="PANTHER" id="PTHR44196:SF1">
    <property type="entry name" value="DEHYDROGENASE_REDUCTASE SDR FAMILY MEMBER 7B"/>
    <property type="match status" value="1"/>
</dbReference>
<evidence type="ECO:0000313" key="5">
    <source>
        <dbReference type="EMBL" id="GGH84363.1"/>
    </source>
</evidence>
<dbReference type="EMBL" id="BMGY01000011">
    <property type="protein sequence ID" value="GGH84363.1"/>
    <property type="molecule type" value="Genomic_DNA"/>
</dbReference>
<comment type="similarity">
    <text evidence="1 3">Belongs to the short-chain dehydrogenases/reductases (SDR) family.</text>
</comment>
<dbReference type="InterPro" id="IPR057326">
    <property type="entry name" value="KR_dom"/>
</dbReference>
<dbReference type="PRINTS" id="PR00081">
    <property type="entry name" value="GDHRDH"/>
</dbReference>
<sequence length="268" mass="29297">MGYFGRATPFRYLLNPHQMFIRQNILITGASSGLGEGMAREYARLGRNLALCARRTDRLDALKTELEAANPAIKIFVRALDVNDHDQVFDVFRAFQADLGTIDRVIVNAGLGKGAPLGTGQFSANLQTAQTNFVAALAQCEAALEIFRAQNAGHLVAISSVAAMRGMPRAQTTYAATKAGLAALAEGIRAELLNSPIRVSILYPGYIRSEINAKLKNTPFMVDTETGCRALVKAIEREPVQAFVPGWPWAVVARAMKWLPLRWVQKLL</sequence>
<dbReference type="InterPro" id="IPR036291">
    <property type="entry name" value="NAD(P)-bd_dom_sf"/>
</dbReference>
<reference evidence="6" key="1">
    <citation type="journal article" date="2019" name="Int. J. Syst. Evol. Microbiol.">
        <title>The Global Catalogue of Microorganisms (GCM) 10K type strain sequencing project: providing services to taxonomists for standard genome sequencing and annotation.</title>
        <authorList>
            <consortium name="The Broad Institute Genomics Platform"/>
            <consortium name="The Broad Institute Genome Sequencing Center for Infectious Disease"/>
            <person name="Wu L."/>
            <person name="Ma J."/>
        </authorList>
    </citation>
    <scope>NUCLEOTIDE SEQUENCE [LARGE SCALE GENOMIC DNA]</scope>
    <source>
        <strain evidence="6">CGMCC 1.14966</strain>
    </source>
</reference>
<feature type="domain" description="Ketoreductase" evidence="4">
    <location>
        <begin position="23"/>
        <end position="210"/>
    </location>
</feature>
<evidence type="ECO:0000313" key="6">
    <source>
        <dbReference type="Proteomes" id="UP000637774"/>
    </source>
</evidence>
<evidence type="ECO:0000256" key="2">
    <source>
        <dbReference type="ARBA" id="ARBA00023002"/>
    </source>
</evidence>
<protein>
    <submittedName>
        <fullName evidence="5">Short-chain dehydrogenase</fullName>
    </submittedName>
</protein>
<keyword evidence="6" id="KW-1185">Reference proteome</keyword>
<dbReference type="Pfam" id="PF00106">
    <property type="entry name" value="adh_short"/>
    <property type="match status" value="1"/>
</dbReference>
<dbReference type="SMART" id="SM00822">
    <property type="entry name" value="PKS_KR"/>
    <property type="match status" value="1"/>
</dbReference>
<evidence type="ECO:0000256" key="1">
    <source>
        <dbReference type="ARBA" id="ARBA00006484"/>
    </source>
</evidence>
<dbReference type="InterPro" id="IPR020904">
    <property type="entry name" value="Sc_DH/Rdtase_CS"/>
</dbReference>
<dbReference type="PRINTS" id="PR00080">
    <property type="entry name" value="SDRFAMILY"/>
</dbReference>
<dbReference type="PANTHER" id="PTHR44196">
    <property type="entry name" value="DEHYDROGENASE/REDUCTASE SDR FAMILY MEMBER 7B"/>
    <property type="match status" value="1"/>
</dbReference>
<evidence type="ECO:0000256" key="3">
    <source>
        <dbReference type="RuleBase" id="RU000363"/>
    </source>
</evidence>
<evidence type="ECO:0000259" key="4">
    <source>
        <dbReference type="SMART" id="SM00822"/>
    </source>
</evidence>
<proteinExistence type="inferred from homology"/>
<comment type="caution">
    <text evidence="5">The sequence shown here is derived from an EMBL/GenBank/DDBJ whole genome shotgun (WGS) entry which is preliminary data.</text>
</comment>
<gene>
    <name evidence="5" type="ORF">GCM10011495_16110</name>
</gene>
<dbReference type="Gene3D" id="3.40.50.720">
    <property type="entry name" value="NAD(P)-binding Rossmann-like Domain"/>
    <property type="match status" value="1"/>
</dbReference>
<dbReference type="InterPro" id="IPR002347">
    <property type="entry name" value="SDR_fam"/>
</dbReference>
<dbReference type="SUPFAM" id="SSF51735">
    <property type="entry name" value="NAD(P)-binding Rossmann-fold domains"/>
    <property type="match status" value="1"/>
</dbReference>
<accession>A0ABQ2A480</accession>
<name>A0ABQ2A480_9BACT</name>
<dbReference type="NCBIfam" id="NF006099">
    <property type="entry name" value="PRK08251.1"/>
    <property type="match status" value="1"/>
</dbReference>
<organism evidence="5 6">
    <name type="scientific">Hymenobacter frigidus</name>
    <dbReference type="NCBI Taxonomy" id="1524095"/>
    <lineage>
        <taxon>Bacteria</taxon>
        <taxon>Pseudomonadati</taxon>
        <taxon>Bacteroidota</taxon>
        <taxon>Cytophagia</taxon>
        <taxon>Cytophagales</taxon>
        <taxon>Hymenobacteraceae</taxon>
        <taxon>Hymenobacter</taxon>
    </lineage>
</organism>